<dbReference type="CDD" id="cd04056">
    <property type="entry name" value="Peptidases_S53"/>
    <property type="match status" value="1"/>
</dbReference>
<dbReference type="InterPro" id="IPR036852">
    <property type="entry name" value="Peptidase_S8/S53_dom_sf"/>
</dbReference>
<dbReference type="CDD" id="cd11377">
    <property type="entry name" value="Pro-peptidase_S53"/>
    <property type="match status" value="1"/>
</dbReference>
<dbReference type="FunFam" id="3.40.50.200:FF:000015">
    <property type="entry name" value="Tripeptidyl peptidase A"/>
    <property type="match status" value="1"/>
</dbReference>
<feature type="binding site" evidence="15">
    <location>
        <position position="582"/>
    </location>
    <ligand>
        <name>Ca(2+)</name>
        <dbReference type="ChEBI" id="CHEBI:29108"/>
    </ligand>
</feature>
<dbReference type="GO" id="GO:0046872">
    <property type="term" value="F:metal ion binding"/>
    <property type="evidence" value="ECO:0007669"/>
    <property type="project" value="UniProtKB-UniRule"/>
</dbReference>
<reference evidence="18" key="1">
    <citation type="submission" date="2022-07" db="EMBL/GenBank/DDBJ databases">
        <title>Fungi with potential for degradation of polypropylene.</title>
        <authorList>
            <person name="Gostincar C."/>
        </authorList>
    </citation>
    <scope>NUCLEOTIDE SEQUENCE</scope>
    <source>
        <strain evidence="18">EXF-13308</strain>
    </source>
</reference>
<dbReference type="Gene3D" id="3.40.50.200">
    <property type="entry name" value="Peptidase S8/S53 domain"/>
    <property type="match status" value="1"/>
</dbReference>
<comment type="cofactor">
    <cofactor evidence="15">
        <name>Ca(2+)</name>
        <dbReference type="ChEBI" id="CHEBI:29108"/>
    </cofactor>
    <text evidence="15">Binds 1 Ca(2+) ion per subunit.</text>
</comment>
<evidence type="ECO:0000256" key="16">
    <source>
        <dbReference type="SAM" id="SignalP"/>
    </source>
</evidence>
<dbReference type="GO" id="GO:0006508">
    <property type="term" value="P:proteolysis"/>
    <property type="evidence" value="ECO:0007669"/>
    <property type="project" value="UniProtKB-KW"/>
</dbReference>
<name>A0AA38S4I9_9PEZI</name>
<comment type="caution">
    <text evidence="18">The sequence shown here is derived from an EMBL/GenBank/DDBJ whole genome shotgun (WGS) entry which is preliminary data.</text>
</comment>
<keyword evidence="12" id="KW-0843">Virulence</keyword>
<feature type="chain" id="PRO_5041284000" description="tripeptidyl-peptidase II" evidence="16">
    <location>
        <begin position="21"/>
        <end position="614"/>
    </location>
</feature>
<dbReference type="PROSITE" id="PS51695">
    <property type="entry name" value="SEDOLISIN"/>
    <property type="match status" value="1"/>
</dbReference>
<evidence type="ECO:0000256" key="2">
    <source>
        <dbReference type="ARBA" id="ARBA00002451"/>
    </source>
</evidence>
<evidence type="ECO:0000256" key="15">
    <source>
        <dbReference type="PROSITE-ProRule" id="PRU01032"/>
    </source>
</evidence>
<dbReference type="SMART" id="SM00944">
    <property type="entry name" value="Pro-kuma_activ"/>
    <property type="match status" value="1"/>
</dbReference>
<evidence type="ECO:0000256" key="7">
    <source>
        <dbReference type="ARBA" id="ARBA00022723"/>
    </source>
</evidence>
<dbReference type="SUPFAM" id="SSF54897">
    <property type="entry name" value="Protease propeptides/inhibitors"/>
    <property type="match status" value="1"/>
</dbReference>
<feature type="binding site" evidence="15">
    <location>
        <position position="550"/>
    </location>
    <ligand>
        <name>Ca(2+)</name>
        <dbReference type="ChEBI" id="CHEBI:29108"/>
    </ligand>
</feature>
<organism evidence="18 19">
    <name type="scientific">Pleurostoma richardsiae</name>
    <dbReference type="NCBI Taxonomy" id="41990"/>
    <lineage>
        <taxon>Eukaryota</taxon>
        <taxon>Fungi</taxon>
        <taxon>Dikarya</taxon>
        <taxon>Ascomycota</taxon>
        <taxon>Pezizomycotina</taxon>
        <taxon>Sordariomycetes</taxon>
        <taxon>Sordariomycetidae</taxon>
        <taxon>Calosphaeriales</taxon>
        <taxon>Pleurostomataceae</taxon>
        <taxon>Pleurostoma</taxon>
    </lineage>
</organism>
<evidence type="ECO:0000256" key="6">
    <source>
        <dbReference type="ARBA" id="ARBA00022670"/>
    </source>
</evidence>
<feature type="active site" description="Charge relay system" evidence="15">
    <location>
        <position position="292"/>
    </location>
</feature>
<dbReference type="GO" id="GO:0005576">
    <property type="term" value="C:extracellular region"/>
    <property type="evidence" value="ECO:0007669"/>
    <property type="project" value="UniProtKB-SubCell"/>
</dbReference>
<feature type="active site" description="Charge relay system" evidence="15">
    <location>
        <position position="296"/>
    </location>
</feature>
<evidence type="ECO:0000313" key="19">
    <source>
        <dbReference type="Proteomes" id="UP001174694"/>
    </source>
</evidence>
<keyword evidence="6 15" id="KW-0645">Protease</keyword>
<keyword evidence="7 15" id="KW-0479">Metal-binding</keyword>
<keyword evidence="10 15" id="KW-0720">Serine protease</keyword>
<evidence type="ECO:0000256" key="1">
    <source>
        <dbReference type="ARBA" id="ARBA00001910"/>
    </source>
</evidence>
<feature type="active site" description="Charge relay system" evidence="15">
    <location>
        <position position="507"/>
    </location>
</feature>
<keyword evidence="8 16" id="KW-0732">Signal</keyword>
<dbReference type="Pfam" id="PF09286">
    <property type="entry name" value="Pro-kuma_activ"/>
    <property type="match status" value="1"/>
</dbReference>
<keyword evidence="9 15" id="KW-0378">Hydrolase</keyword>
<evidence type="ECO:0000256" key="12">
    <source>
        <dbReference type="ARBA" id="ARBA00023026"/>
    </source>
</evidence>
<comment type="catalytic activity">
    <reaction evidence="1">
        <text>Release of an N-terminal tripeptide from a polypeptide.</text>
        <dbReference type="EC" id="3.4.14.10"/>
    </reaction>
</comment>
<keyword evidence="5" id="KW-0964">Secreted</keyword>
<dbReference type="EC" id="3.4.14.10" evidence="4"/>
<evidence type="ECO:0000256" key="13">
    <source>
        <dbReference type="ARBA" id="ARBA00023145"/>
    </source>
</evidence>
<feature type="binding site" evidence="15">
    <location>
        <position position="549"/>
    </location>
    <ligand>
        <name>Ca(2+)</name>
        <dbReference type="ChEBI" id="CHEBI:29108"/>
    </ligand>
</feature>
<sequence>MRGQLAAVGVLAALAPFAAAKDVVLESLRRVPHGWKRLGDAAVDQHIKLRIALEQPNLGLFEQTLYDISTPDHPKYGQHLKQNELRDLMKPRDESTSAVLSWLKDAGVSADFVEDDSDWVNIQTTVGQANEMLNTTFGLFKQEGTDVTRIRALDYSVPEELVPHVKMIAPIIRFGQVKPMKSHLFEKIDAGLAGKTLQAAEIPPTELNVTACNSTITPECLRALYNIGDYQADPSFFSLFGVCGYLEEYAKYDQLAKFEETYAPYALDANFSVVSINGGGNNQTDTVDDDGEANLDIQYAVGLAYKTPITYYSTGGRGPLVPDLDQPDADDSSNEPYLDFLSYVLKLPDWKLPQTLTTSYGEDEQSVPRAYVEKVCTMFGQLGARGVSVIFSSGDTGPGSACQTNDGKNTTRFLPIFPAACPYVTSVGATRYVEPEAAVSFSSGGFSDIWPRPAYQDFAVKSYLNILGDRWKGLYNPNGRGFPDVAAQGVRYHVFDRDRDSLLSGTSASAPFFASVVSLLNNARLKKGLPPMGFLNPWLYTVGYKGLTDIVNGGSRGCTGVDVYSGLPAPLVPYASWNATAGWDPVTGLGTPLFDKLLDLSTPGWLLPKIGGHH</sequence>
<keyword evidence="19" id="KW-1185">Reference proteome</keyword>
<proteinExistence type="predicted"/>
<evidence type="ECO:0000256" key="8">
    <source>
        <dbReference type="ARBA" id="ARBA00022729"/>
    </source>
</evidence>
<evidence type="ECO:0000256" key="11">
    <source>
        <dbReference type="ARBA" id="ARBA00022837"/>
    </source>
</evidence>
<keyword evidence="13" id="KW-0865">Zymogen</keyword>
<evidence type="ECO:0000256" key="10">
    <source>
        <dbReference type="ARBA" id="ARBA00022825"/>
    </source>
</evidence>
<evidence type="ECO:0000259" key="17">
    <source>
        <dbReference type="PROSITE" id="PS51695"/>
    </source>
</evidence>
<feature type="binding site" evidence="15">
    <location>
        <position position="584"/>
    </location>
    <ligand>
        <name>Ca(2+)</name>
        <dbReference type="ChEBI" id="CHEBI:29108"/>
    </ligand>
</feature>
<dbReference type="PANTHER" id="PTHR14218">
    <property type="entry name" value="PROTEASE S8 TRIPEPTIDYL PEPTIDASE I CLN2"/>
    <property type="match status" value="1"/>
</dbReference>
<dbReference type="GO" id="GO:0004252">
    <property type="term" value="F:serine-type endopeptidase activity"/>
    <property type="evidence" value="ECO:0007669"/>
    <property type="project" value="UniProtKB-UniRule"/>
</dbReference>
<dbReference type="SUPFAM" id="SSF52743">
    <property type="entry name" value="Subtilisin-like"/>
    <property type="match status" value="1"/>
</dbReference>
<keyword evidence="11 15" id="KW-0106">Calcium</keyword>
<dbReference type="AlphaFoldDB" id="A0AA38S4I9"/>
<evidence type="ECO:0000313" key="18">
    <source>
        <dbReference type="EMBL" id="KAJ9156125.1"/>
    </source>
</evidence>
<dbReference type="PANTHER" id="PTHR14218:SF35">
    <property type="entry name" value="PEPTIDASE S53 DOMAIN-CONTAINING PROTEIN"/>
    <property type="match status" value="1"/>
</dbReference>
<feature type="signal peptide" evidence="16">
    <location>
        <begin position="1"/>
        <end position="20"/>
    </location>
</feature>
<dbReference type="EMBL" id="JANBVO010000002">
    <property type="protein sequence ID" value="KAJ9156125.1"/>
    <property type="molecule type" value="Genomic_DNA"/>
</dbReference>
<evidence type="ECO:0000256" key="5">
    <source>
        <dbReference type="ARBA" id="ARBA00022525"/>
    </source>
</evidence>
<gene>
    <name evidence="18" type="ORF">NKR23_g846</name>
</gene>
<feature type="domain" description="Peptidase S53" evidence="17">
    <location>
        <begin position="215"/>
        <end position="604"/>
    </location>
</feature>
<evidence type="ECO:0000256" key="3">
    <source>
        <dbReference type="ARBA" id="ARBA00004239"/>
    </source>
</evidence>
<dbReference type="GO" id="GO:0008240">
    <property type="term" value="F:tripeptidyl-peptidase activity"/>
    <property type="evidence" value="ECO:0007669"/>
    <property type="project" value="UniProtKB-EC"/>
</dbReference>
<dbReference type="InterPro" id="IPR015366">
    <property type="entry name" value="S53_propep"/>
</dbReference>
<keyword evidence="14" id="KW-0325">Glycoprotein</keyword>
<dbReference type="InterPro" id="IPR030400">
    <property type="entry name" value="Sedolisin_dom"/>
</dbReference>
<evidence type="ECO:0000256" key="14">
    <source>
        <dbReference type="ARBA" id="ARBA00023180"/>
    </source>
</evidence>
<dbReference type="InterPro" id="IPR050819">
    <property type="entry name" value="Tripeptidyl-peptidase_I"/>
</dbReference>
<evidence type="ECO:0000256" key="9">
    <source>
        <dbReference type="ARBA" id="ARBA00022801"/>
    </source>
</evidence>
<comment type="function">
    <text evidence="2">Secreted tripeptidyl-peptidase which degrades proteins at acidic pHs and is involved in virulence.</text>
</comment>
<dbReference type="Proteomes" id="UP001174694">
    <property type="component" value="Unassembled WGS sequence"/>
</dbReference>
<protein>
    <recommendedName>
        <fullName evidence="4">tripeptidyl-peptidase II</fullName>
        <ecNumber evidence="4">3.4.14.10</ecNumber>
    </recommendedName>
</protein>
<evidence type="ECO:0000256" key="4">
    <source>
        <dbReference type="ARBA" id="ARBA00012462"/>
    </source>
</evidence>
<accession>A0AA38S4I9</accession>
<comment type="subcellular location">
    <subcellularLocation>
        <location evidence="3">Secreted</location>
        <location evidence="3">Extracellular space</location>
    </subcellularLocation>
</comment>